<dbReference type="Proteomes" id="UP001642720">
    <property type="component" value="Unassembled WGS sequence"/>
</dbReference>
<evidence type="ECO:0000313" key="2">
    <source>
        <dbReference type="Proteomes" id="UP001642720"/>
    </source>
</evidence>
<protein>
    <submittedName>
        <fullName evidence="1">Uncharacterized protein</fullName>
    </submittedName>
</protein>
<organism evidence="1 2">
    <name type="scientific">Trichoderma ghanense</name>
    <dbReference type="NCBI Taxonomy" id="65468"/>
    <lineage>
        <taxon>Eukaryota</taxon>
        <taxon>Fungi</taxon>
        <taxon>Dikarya</taxon>
        <taxon>Ascomycota</taxon>
        <taxon>Pezizomycotina</taxon>
        <taxon>Sordariomycetes</taxon>
        <taxon>Hypocreomycetidae</taxon>
        <taxon>Hypocreales</taxon>
        <taxon>Hypocreaceae</taxon>
        <taxon>Trichoderma</taxon>
    </lineage>
</organism>
<proteinExistence type="predicted"/>
<reference evidence="1 2" key="1">
    <citation type="submission" date="2018-01" db="EMBL/GenBank/DDBJ databases">
        <title>Genome characterization of the sugarcane-associated fungus Trichoderma ghanense CCMA-1212 and their application in lignocelulose bioconversion.</title>
        <authorList>
            <person name="Steindorff A.S."/>
            <person name="Mendes T.D."/>
            <person name="Vilela E.S.D."/>
            <person name="Rodrigues D.S."/>
            <person name="Formighieri E.F."/>
            <person name="Melo I.S."/>
            <person name="Favaro L.C.L."/>
        </authorList>
    </citation>
    <scope>NUCLEOTIDE SEQUENCE [LARGE SCALE GENOMIC DNA]</scope>
    <source>
        <strain evidence="1 2">CCMA-1212</strain>
    </source>
</reference>
<comment type="caution">
    <text evidence="1">The sequence shown here is derived from an EMBL/GenBank/DDBJ whole genome shotgun (WGS) entry which is preliminary data.</text>
</comment>
<dbReference type="GeneID" id="300577690"/>
<name>A0ABY2H2G4_9HYPO</name>
<keyword evidence="2" id="KW-1185">Reference proteome</keyword>
<dbReference type="EMBL" id="PPTA01000007">
    <property type="protein sequence ID" value="TFB01961.1"/>
    <property type="molecule type" value="Genomic_DNA"/>
</dbReference>
<dbReference type="RefSeq" id="XP_073558162.1">
    <property type="nucleotide sequence ID" value="XM_073703240.1"/>
</dbReference>
<evidence type="ECO:0000313" key="1">
    <source>
        <dbReference type="EMBL" id="TFB01961.1"/>
    </source>
</evidence>
<sequence>MHRVMSWCGNNSQAQGRLSVTKSPLHLHVPSSLTVSATRDNKLEMAHCSSPAVSQLASAKLQQLLSHVVLPSSCTLNCRFVRVSTCSKSAPGRPIR</sequence>
<accession>A0ABY2H2G4</accession>
<gene>
    <name evidence="1" type="ORF">CCMA1212_005999</name>
</gene>